<keyword evidence="3" id="KW-1185">Reference proteome</keyword>
<sequence length="87" mass="9670">MTFQPGDVVALKSGGQPMTVAKVTDEGIECIWIGEEGELFRETLPALVLQTADMYEPEDDDEDEAEHEDDAEDEKAEADENEIRKIA</sequence>
<evidence type="ECO:0000256" key="1">
    <source>
        <dbReference type="SAM" id="MobiDB-lite"/>
    </source>
</evidence>
<evidence type="ECO:0000313" key="3">
    <source>
        <dbReference type="Proteomes" id="UP000194137"/>
    </source>
</evidence>
<dbReference type="Proteomes" id="UP000194137">
    <property type="component" value="Chromosome"/>
</dbReference>
<accession>A0A1W6ZJY7</accession>
<dbReference type="KEGG" id="psin:CAK95_00585"/>
<dbReference type="EMBL" id="CP021112">
    <property type="protein sequence ID" value="ARP97738.1"/>
    <property type="molecule type" value="Genomic_DNA"/>
</dbReference>
<gene>
    <name evidence="2" type="ORF">CAK95_00585</name>
</gene>
<feature type="region of interest" description="Disordered" evidence="1">
    <location>
        <begin position="53"/>
        <end position="87"/>
    </location>
</feature>
<dbReference type="Pfam" id="PF09926">
    <property type="entry name" value="DUF2158"/>
    <property type="match status" value="1"/>
</dbReference>
<protein>
    <submittedName>
        <fullName evidence="2">DUF2158 domain-containing protein</fullName>
    </submittedName>
</protein>
<dbReference type="AlphaFoldDB" id="A0A1W6ZJY7"/>
<dbReference type="RefSeq" id="WP_086086058.1">
    <property type="nucleotide sequence ID" value="NZ_CP021112.1"/>
</dbReference>
<proteinExistence type="predicted"/>
<evidence type="ECO:0000313" key="2">
    <source>
        <dbReference type="EMBL" id="ARP97738.1"/>
    </source>
</evidence>
<feature type="compositionally biased region" description="Acidic residues" evidence="1">
    <location>
        <begin position="55"/>
        <end position="80"/>
    </location>
</feature>
<dbReference type="STRING" id="1235591.CAK95_00585"/>
<reference evidence="2 3" key="1">
    <citation type="submission" date="2017-05" db="EMBL/GenBank/DDBJ databases">
        <title>Full genome sequence of Pseudorhodoplanes sinuspersici.</title>
        <authorList>
            <person name="Dastgheib S.M.M."/>
            <person name="Shavandi M."/>
            <person name="Tirandaz H."/>
        </authorList>
    </citation>
    <scope>NUCLEOTIDE SEQUENCE [LARGE SCALE GENOMIC DNA]</scope>
    <source>
        <strain evidence="2 3">RIPI110</strain>
    </source>
</reference>
<organism evidence="2 3">
    <name type="scientific">Pseudorhodoplanes sinuspersici</name>
    <dbReference type="NCBI Taxonomy" id="1235591"/>
    <lineage>
        <taxon>Bacteria</taxon>
        <taxon>Pseudomonadati</taxon>
        <taxon>Pseudomonadota</taxon>
        <taxon>Alphaproteobacteria</taxon>
        <taxon>Hyphomicrobiales</taxon>
        <taxon>Pseudorhodoplanes</taxon>
    </lineage>
</organism>
<name>A0A1W6ZJY7_9HYPH</name>
<dbReference type="InterPro" id="IPR019226">
    <property type="entry name" value="DUF2158"/>
</dbReference>